<dbReference type="SUPFAM" id="SSF56672">
    <property type="entry name" value="DNA/RNA polymerases"/>
    <property type="match status" value="1"/>
</dbReference>
<proteinExistence type="predicted"/>
<dbReference type="PRINTS" id="PR00868">
    <property type="entry name" value="DNAPOLI"/>
</dbReference>
<name>A0A835Y0H0_9CHLO</name>
<feature type="compositionally biased region" description="Low complexity" evidence="1">
    <location>
        <begin position="1293"/>
        <end position="1303"/>
    </location>
</feature>
<feature type="compositionally biased region" description="Low complexity" evidence="1">
    <location>
        <begin position="220"/>
        <end position="235"/>
    </location>
</feature>
<feature type="compositionally biased region" description="Pro residues" evidence="1">
    <location>
        <begin position="174"/>
        <end position="184"/>
    </location>
</feature>
<evidence type="ECO:0000313" key="3">
    <source>
        <dbReference type="EMBL" id="KAG2490280.1"/>
    </source>
</evidence>
<dbReference type="GO" id="GO:0003677">
    <property type="term" value="F:DNA binding"/>
    <property type="evidence" value="ECO:0007669"/>
    <property type="project" value="InterPro"/>
</dbReference>
<feature type="compositionally biased region" description="Low complexity" evidence="1">
    <location>
        <begin position="1265"/>
        <end position="1275"/>
    </location>
</feature>
<feature type="compositionally biased region" description="Low complexity" evidence="1">
    <location>
        <begin position="262"/>
        <end position="274"/>
    </location>
</feature>
<comment type="caution">
    <text evidence="3">The sequence shown here is derived from an EMBL/GenBank/DDBJ whole genome shotgun (WGS) entry which is preliminary data.</text>
</comment>
<evidence type="ECO:0000259" key="2">
    <source>
        <dbReference type="SMART" id="SM00482"/>
    </source>
</evidence>
<feature type="compositionally biased region" description="Low complexity" evidence="1">
    <location>
        <begin position="370"/>
        <end position="379"/>
    </location>
</feature>
<evidence type="ECO:0000313" key="4">
    <source>
        <dbReference type="Proteomes" id="UP000612055"/>
    </source>
</evidence>
<gene>
    <name evidence="3" type="ORF">HYH03_011232</name>
</gene>
<feature type="compositionally biased region" description="Low complexity" evidence="1">
    <location>
        <begin position="401"/>
        <end position="413"/>
    </location>
</feature>
<dbReference type="Gene3D" id="3.30.70.370">
    <property type="match status" value="2"/>
</dbReference>
<dbReference type="InterPro" id="IPR043502">
    <property type="entry name" value="DNA/RNA_pol_sf"/>
</dbReference>
<dbReference type="GO" id="GO:0006302">
    <property type="term" value="P:double-strand break repair"/>
    <property type="evidence" value="ECO:0007669"/>
    <property type="project" value="TreeGrafter"/>
</dbReference>
<dbReference type="GO" id="GO:0003887">
    <property type="term" value="F:DNA-directed DNA polymerase activity"/>
    <property type="evidence" value="ECO:0007669"/>
    <property type="project" value="InterPro"/>
</dbReference>
<dbReference type="InterPro" id="IPR002298">
    <property type="entry name" value="DNA_polymerase_A"/>
</dbReference>
<reference evidence="3" key="1">
    <citation type="journal article" date="2020" name="bioRxiv">
        <title>Comparative genomics of Chlamydomonas.</title>
        <authorList>
            <person name="Craig R.J."/>
            <person name="Hasan A.R."/>
            <person name="Ness R.W."/>
            <person name="Keightley P.D."/>
        </authorList>
    </citation>
    <scope>NUCLEOTIDE SEQUENCE</scope>
    <source>
        <strain evidence="3">CCAP 11/70</strain>
    </source>
</reference>
<dbReference type="OrthoDB" id="2320933at2759"/>
<dbReference type="Gene3D" id="1.20.1060.10">
    <property type="entry name" value="Taq DNA Polymerase, Chain T, domain 4"/>
    <property type="match status" value="1"/>
</dbReference>
<dbReference type="Proteomes" id="UP000612055">
    <property type="component" value="Unassembled WGS sequence"/>
</dbReference>
<feature type="region of interest" description="Disordered" evidence="1">
    <location>
        <begin position="667"/>
        <end position="686"/>
    </location>
</feature>
<dbReference type="GO" id="GO:0006261">
    <property type="term" value="P:DNA-templated DNA replication"/>
    <property type="evidence" value="ECO:0007669"/>
    <property type="project" value="InterPro"/>
</dbReference>
<dbReference type="SMART" id="SM00482">
    <property type="entry name" value="POLAc"/>
    <property type="match status" value="1"/>
</dbReference>
<dbReference type="Gene3D" id="1.10.150.20">
    <property type="entry name" value="5' to 3' exonuclease, C-terminal subdomain"/>
    <property type="match status" value="1"/>
</dbReference>
<accession>A0A835Y0H0</accession>
<feature type="compositionally biased region" description="Low complexity" evidence="1">
    <location>
        <begin position="191"/>
        <end position="201"/>
    </location>
</feature>
<feature type="compositionally biased region" description="Low complexity" evidence="1">
    <location>
        <begin position="303"/>
        <end position="328"/>
    </location>
</feature>
<feature type="domain" description="DNA-directed DNA polymerase family A palm" evidence="2">
    <location>
        <begin position="1061"/>
        <end position="1343"/>
    </location>
</feature>
<feature type="region of interest" description="Disordered" evidence="1">
    <location>
        <begin position="1259"/>
        <end position="1324"/>
    </location>
</feature>
<feature type="region of interest" description="Disordered" evidence="1">
    <location>
        <begin position="401"/>
        <end position="426"/>
    </location>
</feature>
<dbReference type="Pfam" id="PF00476">
    <property type="entry name" value="DNA_pol_A"/>
    <property type="match status" value="1"/>
</dbReference>
<evidence type="ECO:0000256" key="1">
    <source>
        <dbReference type="SAM" id="MobiDB-lite"/>
    </source>
</evidence>
<dbReference type="PANTHER" id="PTHR10133:SF62">
    <property type="entry name" value="DNA POLYMERASE THETA"/>
    <property type="match status" value="1"/>
</dbReference>
<protein>
    <recommendedName>
        <fullName evidence="2">DNA-directed DNA polymerase family A palm domain-containing protein</fullName>
    </recommendedName>
</protein>
<feature type="compositionally biased region" description="Pro residues" evidence="1">
    <location>
        <begin position="667"/>
        <end position="677"/>
    </location>
</feature>
<dbReference type="EMBL" id="JAEHOE010000063">
    <property type="protein sequence ID" value="KAG2490280.1"/>
    <property type="molecule type" value="Genomic_DNA"/>
</dbReference>
<feature type="region of interest" description="Disordered" evidence="1">
    <location>
        <begin position="30"/>
        <end position="72"/>
    </location>
</feature>
<feature type="region of interest" description="Disordered" evidence="1">
    <location>
        <begin position="575"/>
        <end position="608"/>
    </location>
</feature>
<feature type="compositionally biased region" description="Gly residues" evidence="1">
    <location>
        <begin position="1276"/>
        <end position="1292"/>
    </location>
</feature>
<feature type="region of interest" description="Disordered" evidence="1">
    <location>
        <begin position="163"/>
        <end position="382"/>
    </location>
</feature>
<keyword evidence="4" id="KW-1185">Reference proteome</keyword>
<dbReference type="PANTHER" id="PTHR10133">
    <property type="entry name" value="DNA POLYMERASE I"/>
    <property type="match status" value="1"/>
</dbReference>
<organism evidence="3 4">
    <name type="scientific">Edaphochlamys debaryana</name>
    <dbReference type="NCBI Taxonomy" id="47281"/>
    <lineage>
        <taxon>Eukaryota</taxon>
        <taxon>Viridiplantae</taxon>
        <taxon>Chlorophyta</taxon>
        <taxon>core chlorophytes</taxon>
        <taxon>Chlorophyceae</taxon>
        <taxon>CS clade</taxon>
        <taxon>Chlamydomonadales</taxon>
        <taxon>Chlamydomonadales incertae sedis</taxon>
        <taxon>Edaphochlamys</taxon>
    </lineage>
</organism>
<feature type="compositionally biased region" description="Gly residues" evidence="1">
    <location>
        <begin position="587"/>
        <end position="608"/>
    </location>
</feature>
<dbReference type="InterPro" id="IPR001098">
    <property type="entry name" value="DNA-dir_DNA_pol_A_palm_dom"/>
</dbReference>
<feature type="compositionally biased region" description="Pro residues" evidence="1">
    <location>
        <begin position="1304"/>
        <end position="1316"/>
    </location>
</feature>
<dbReference type="CDD" id="cd08638">
    <property type="entry name" value="DNA_pol_A_theta"/>
    <property type="match status" value="1"/>
</dbReference>
<sequence length="1404" mass="141929">MGLLQRLGGHNSRALIDTCHVPDADEGLMEGEGDYPYHAEPGFATTHPPHHPPPRWAPSAAGPSALADGSQHSSALEAFGALPLAQRSAGVPQQPVAAPEPAIPVRTSRASIGAPAAGPAHLRNPAPSLSGAGSRLLHRSSAASVLADEEDLGLDLLDDGLEDEEARPSAAPFSAPPQRTPPQPQIHHHQQLQQQLQPQQQQHHHQRHQQPHHDQHLQQRDLYQQAAYSGRHAAPGPGPGPSRGPHAGPSAVSSGPQGAGRVPAATPSAPSAPVGGPPGTKPGGAWWEDLDDLLGGGRGEGAGAVANGAAGQQAGRPRPGGAAGPRQATLTAGGGVRLPPPPPPGAAWLPQRPSPAATGPAEPPKPPPSAAQALQQRAQRQTLLPFPVVGQQGLDTEGIRAASPAATSSGAAPAPGPGAGATAVGAKKRGRADAAASGSAAGGSDAAGTALQGPARITAAAAVAAAAPTTAAAARKRAAAARAGGDAAVRAQLAAFCEGLDEPGPGAVRVVLEPSAATALKDALSSEGCVRLVGALVAAAEGGAVQFATHVTPLNKPQRDALSKARRLLIKHGLPTVTPVLPPPQGPDGGGGSTGGGGAADLPGGGGVAATEHPERCVAICVMVLSVQQYESYLTSAGVVPGTAPTSAAAIPLPPLWVLPTGPWPPPSALAPAPGPGGPGGAQGGPLPPRVLRALLELILARGPRGGARPGPRQGPVLCCNAKSVMRDALLAGWLPPPPSSLPVLDPLLLGWMAEPQLAQRDEKEIEGYTLEALCGRYEVPSPLWTPPGGAGALRPAAALGPLARVRAGVLAGAVLLEAVRARAQPWLRPQAIHVEMQVSCLLARMEAVGMAVDAAGLAAKGGAVEAAMEAATQQACSLLGGRGLNLGSSAQLAVVLYEELRLPHPGGEAGGTGKDRQGRTRTHATTDEATLKALTRHHPLPGLVLQYRSLQNVLSKWLAPDWLPLLLERSGAEPGPAGPAAGPGAGPAQARLPRLSCCWNQTATATGRLSSSAPNMQASGRGWWSELAVTKYDVTVELPGGGPGGGGAAGGGGGAGGELRIVARSAFTAPPSRLLLSADYSQIELRLLAHLSGDRSLQELLRRGTDPRGAGDAFRHIAAAWLRPGTDPADVSSRDREQAKRIIYGIIYGMTPQGLAQALAEQGVGVDEAAGLRASFLRAFAGVASFCTSALHHARRCCHVTTGLLGRRRPLPGLASADPRARSDAERKVVNSIVQGSAADLMKMAMCVWAAYSHPDTPAELARQQQQQQQQPAGAPGGAVGGAGPGAGQGQGPLTLASAAGPVPLPPAALPPPDPAGGGWSGGAELIAQIHDELLFEVDARPDAVRRLVCAVRAIMCGVVQLDGVPLQIKVAAGRCWGTMQELPSDETSPAFAEALAALGATE</sequence>